<comment type="subcellular location">
    <subcellularLocation>
        <location evidence="2">Bacterial flagellum basal body</location>
    </subcellularLocation>
    <subcellularLocation>
        <location evidence="3">Cell outer membrane</location>
    </subcellularLocation>
</comment>
<dbReference type="AlphaFoldDB" id="A0A934SS06"/>
<keyword evidence="9" id="KW-0282">Flagellum</keyword>
<keyword evidence="10" id="KW-1185">Reference proteome</keyword>
<organism evidence="9 10">
    <name type="scientific">Noviherbaspirillum pedocola</name>
    <dbReference type="NCBI Taxonomy" id="2801341"/>
    <lineage>
        <taxon>Bacteria</taxon>
        <taxon>Pseudomonadati</taxon>
        <taxon>Pseudomonadota</taxon>
        <taxon>Betaproteobacteria</taxon>
        <taxon>Burkholderiales</taxon>
        <taxon>Oxalobacteraceae</taxon>
        <taxon>Noviherbaspirillum</taxon>
    </lineage>
</organism>
<name>A0A934SS06_9BURK</name>
<keyword evidence="7" id="KW-0975">Bacterial flagellum</keyword>
<dbReference type="InterPro" id="IPR000527">
    <property type="entry name" value="Flag_Lring"/>
</dbReference>
<dbReference type="GO" id="GO:0009279">
    <property type="term" value="C:cell outer membrane"/>
    <property type="evidence" value="ECO:0007669"/>
    <property type="project" value="UniProtKB-SubCell"/>
</dbReference>
<dbReference type="GO" id="GO:0009427">
    <property type="term" value="C:bacterial-type flagellum basal body, distal rod, L ring"/>
    <property type="evidence" value="ECO:0007669"/>
    <property type="project" value="InterPro"/>
</dbReference>
<comment type="caution">
    <text evidence="9">The sequence shown here is derived from an EMBL/GenBank/DDBJ whole genome shotgun (WGS) entry which is preliminary data.</text>
</comment>
<gene>
    <name evidence="9" type="ORF">JJB74_13795</name>
</gene>
<keyword evidence="9" id="KW-0966">Cell projection</keyword>
<evidence type="ECO:0000256" key="7">
    <source>
        <dbReference type="ARBA" id="ARBA00023143"/>
    </source>
</evidence>
<protein>
    <submittedName>
        <fullName evidence="9">Flagellar basal body L-ring protein FlgH</fullName>
    </submittedName>
</protein>
<keyword evidence="6" id="KW-0472">Membrane</keyword>
<evidence type="ECO:0000256" key="5">
    <source>
        <dbReference type="ARBA" id="ARBA00022729"/>
    </source>
</evidence>
<keyword evidence="8" id="KW-0998">Cell outer membrane</keyword>
<keyword evidence="9" id="KW-0969">Cilium</keyword>
<evidence type="ECO:0000256" key="2">
    <source>
        <dbReference type="ARBA" id="ARBA00004117"/>
    </source>
</evidence>
<dbReference type="Pfam" id="PF02107">
    <property type="entry name" value="FlgH"/>
    <property type="match status" value="1"/>
</dbReference>
<keyword evidence="5" id="KW-0732">Signal</keyword>
<sequence length="176" mass="19161">MTHADSLFRGESGFRSLTGDKRAYRVGDMLTILVYENSSASANANTTTEKNGSLLFKWRSTNRAENGSLQLGDAFGGKGQIQRSGKMLAQLSVTVREVDPVSGLLTVAGDQQLLVNDEKQEIKLVGKVRPIDIMDNNTVPSNRLADARISYIGDGVLSEKQHPGILTRLLSWLGIL</sequence>
<proteinExistence type="inferred from homology"/>
<evidence type="ECO:0000256" key="6">
    <source>
        <dbReference type="ARBA" id="ARBA00023136"/>
    </source>
</evidence>
<evidence type="ECO:0000313" key="10">
    <source>
        <dbReference type="Proteomes" id="UP000622890"/>
    </source>
</evidence>
<comment type="similarity">
    <text evidence="4">Belongs to the FlgH family.</text>
</comment>
<dbReference type="EMBL" id="JAEPBG010000005">
    <property type="protein sequence ID" value="MBK4735691.1"/>
    <property type="molecule type" value="Genomic_DNA"/>
</dbReference>
<evidence type="ECO:0000256" key="3">
    <source>
        <dbReference type="ARBA" id="ARBA00004442"/>
    </source>
</evidence>
<dbReference type="Proteomes" id="UP000622890">
    <property type="component" value="Unassembled WGS sequence"/>
</dbReference>
<evidence type="ECO:0000256" key="8">
    <source>
        <dbReference type="ARBA" id="ARBA00023237"/>
    </source>
</evidence>
<evidence type="ECO:0000256" key="1">
    <source>
        <dbReference type="ARBA" id="ARBA00002591"/>
    </source>
</evidence>
<dbReference type="PANTHER" id="PTHR34933">
    <property type="entry name" value="FLAGELLAR L-RING PROTEIN"/>
    <property type="match status" value="1"/>
</dbReference>
<dbReference type="PRINTS" id="PR01008">
    <property type="entry name" value="FLGLRINGFLGH"/>
</dbReference>
<comment type="function">
    <text evidence="1">Assembles around the rod to form the L-ring and probably protects the motor/basal body from shearing forces during rotation.</text>
</comment>
<dbReference type="RefSeq" id="WP_200592466.1">
    <property type="nucleotide sequence ID" value="NZ_JAEPBG010000005.1"/>
</dbReference>
<reference evidence="9" key="1">
    <citation type="submission" date="2021-01" db="EMBL/GenBank/DDBJ databases">
        <title>Genome sequence of strain Noviherbaspirillum sp. DKR-6.</title>
        <authorList>
            <person name="Chaudhary D.K."/>
        </authorList>
    </citation>
    <scope>NUCLEOTIDE SEQUENCE</scope>
    <source>
        <strain evidence="9">DKR-6</strain>
    </source>
</reference>
<accession>A0A934SS06</accession>
<evidence type="ECO:0000313" key="9">
    <source>
        <dbReference type="EMBL" id="MBK4735691.1"/>
    </source>
</evidence>
<evidence type="ECO:0000256" key="4">
    <source>
        <dbReference type="ARBA" id="ARBA00006929"/>
    </source>
</evidence>
<dbReference type="GO" id="GO:0003774">
    <property type="term" value="F:cytoskeletal motor activity"/>
    <property type="evidence" value="ECO:0007669"/>
    <property type="project" value="InterPro"/>
</dbReference>
<dbReference type="PANTHER" id="PTHR34933:SF1">
    <property type="entry name" value="FLAGELLAR L-RING PROTEIN"/>
    <property type="match status" value="1"/>
</dbReference>
<dbReference type="GO" id="GO:0071973">
    <property type="term" value="P:bacterial-type flagellum-dependent cell motility"/>
    <property type="evidence" value="ECO:0007669"/>
    <property type="project" value="InterPro"/>
</dbReference>